<feature type="transmembrane region" description="Helical" evidence="1">
    <location>
        <begin position="203"/>
        <end position="231"/>
    </location>
</feature>
<feature type="transmembrane region" description="Helical" evidence="1">
    <location>
        <begin position="276"/>
        <end position="298"/>
    </location>
</feature>
<protein>
    <submittedName>
        <fullName evidence="2">Uncharacterized protein</fullName>
    </submittedName>
</protein>
<feature type="transmembrane region" description="Helical" evidence="1">
    <location>
        <begin position="393"/>
        <end position="411"/>
    </location>
</feature>
<keyword evidence="1" id="KW-1133">Transmembrane helix</keyword>
<feature type="transmembrane region" description="Helical" evidence="1">
    <location>
        <begin position="122"/>
        <end position="143"/>
    </location>
</feature>
<keyword evidence="1" id="KW-0812">Transmembrane</keyword>
<evidence type="ECO:0000313" key="2">
    <source>
        <dbReference type="EMBL" id="UJG44342.1"/>
    </source>
</evidence>
<dbReference type="AlphaFoldDB" id="A0A9Y1BSV3"/>
<feature type="transmembrane region" description="Helical" evidence="1">
    <location>
        <begin position="96"/>
        <end position="116"/>
    </location>
</feature>
<sequence>MVGIHILKTNKEIMRKHYVFFIKFIKDFVNQNKFYKLLFIISFFLLSSLPGMVLYLPNADDPKGHAIQALLMFDQKALFPSWTEVISYGFYLKEKLYYPPLSYCFLLWFYSFFTIFNLNMGIFFNNFLRFTFFILFIFTQLLYKIYFEEAMIEINISLLFLTFHFSNLPKWGGFPFIFSLIILIFSISILFEINANPIKKNHFLFLVTSFVLLLSHFNSFGFLLQGVFILSFYRLFSLKEKKYYWSMIVLIFGFIYLETAIYNLKFHLYVILSKKGYLGIYDFLYSPSSWTQTLWNYIRRGQTGQSGLFSTSSKVFNLFQYYFSFFYFPFIFALFFLFCHFLDKNLNLQQYLVEVNLLFLFSLLILTLFQIQIFAGNFIRFPLSAYLFRIERSYVILNCIIVPILSGYFINKKIINFNEIKKFSEITMKQNKNIKLKKFLKKIKKSYIIYKLKILTIILIIVMSFAVNMYIIVSRTTISYNEETLIAYNWIKNYNGSMVILNDQYAQFLPLFVYSSNKTICYPFYSSRDLIYTENLVFSLFYFILNNENDTQCLQLLNSFNITHIFVSDDKPNYIAEKLANNGTIYSNQKFNSMNFLITVFSLKTVSIYEVNYSLIWSK</sequence>
<dbReference type="Proteomes" id="UP001200513">
    <property type="component" value="Chromosome"/>
</dbReference>
<feature type="transmembrane region" description="Helical" evidence="1">
    <location>
        <begin position="172"/>
        <end position="191"/>
    </location>
</feature>
<name>A0A9Y1BSV3_9ARCH</name>
<keyword evidence="1" id="KW-0472">Membrane</keyword>
<feature type="transmembrane region" description="Helical" evidence="1">
    <location>
        <begin position="448"/>
        <end position="473"/>
    </location>
</feature>
<feature type="transmembrane region" description="Helical" evidence="1">
    <location>
        <begin position="351"/>
        <end position="373"/>
    </location>
</feature>
<feature type="transmembrane region" description="Helical" evidence="1">
    <location>
        <begin position="318"/>
        <end position="339"/>
    </location>
</feature>
<evidence type="ECO:0000256" key="1">
    <source>
        <dbReference type="SAM" id="Phobius"/>
    </source>
</evidence>
<feature type="transmembrane region" description="Helical" evidence="1">
    <location>
        <begin position="34"/>
        <end position="56"/>
    </location>
</feature>
<organism evidence="2">
    <name type="scientific">Candidatus Heimdallarchaeum endolithica</name>
    <dbReference type="NCBI Taxonomy" id="2876572"/>
    <lineage>
        <taxon>Archaea</taxon>
        <taxon>Promethearchaeati</taxon>
        <taxon>Candidatus Heimdallarchaeota</taxon>
        <taxon>Candidatus Heimdallarchaeia (ex Rinke et al. 2021) (nom. nud.)</taxon>
        <taxon>Candidatus Heimdallarchaeales</taxon>
        <taxon>Candidatus Heimdallarchaeaceae</taxon>
        <taxon>Candidatus Heimdallarchaeum</taxon>
    </lineage>
</organism>
<dbReference type="EMBL" id="CP084167">
    <property type="protein sequence ID" value="UJG44342.1"/>
    <property type="molecule type" value="Genomic_DNA"/>
</dbReference>
<proteinExistence type="predicted"/>
<feature type="transmembrane region" description="Helical" evidence="1">
    <location>
        <begin position="243"/>
        <end position="264"/>
    </location>
</feature>
<accession>A0A9Y1BSV3</accession>
<gene>
    <name evidence="2" type="ORF">K9W46_03970</name>
</gene>
<reference evidence="2" key="1">
    <citation type="journal article" date="2022" name="Nat. Microbiol.">
        <title>Unique mobile elements and scalable gene flow at the prokaryote-eukaryote boundary revealed by circularized Asgard archaea genomes.</title>
        <authorList>
            <person name="Wu F."/>
            <person name="Speth D.R."/>
            <person name="Philosof A."/>
            <person name="Cremiere A."/>
            <person name="Narayanan A."/>
            <person name="Barco R.A."/>
            <person name="Connon S.A."/>
            <person name="Amend J.P."/>
            <person name="Antoshechkin I.A."/>
            <person name="Orphan V.J."/>
        </authorList>
    </citation>
    <scope>NUCLEOTIDE SEQUENCE</scope>
    <source>
        <strain evidence="2">PR6</strain>
    </source>
</reference>